<name>A0A4R8MWD0_LEPME</name>
<dbReference type="STRING" id="1193051.LEP1GSC017_2490"/>
<comment type="caution">
    <text evidence="3">The sequence shown here is derived from an EMBL/GenBank/DDBJ whole genome shotgun (WGS) entry which is preliminary data.</text>
</comment>
<organism evidence="3 4">
    <name type="scientific">Leptospira meyeri</name>
    <dbReference type="NCBI Taxonomy" id="29508"/>
    <lineage>
        <taxon>Bacteria</taxon>
        <taxon>Pseudomonadati</taxon>
        <taxon>Spirochaetota</taxon>
        <taxon>Spirochaetia</taxon>
        <taxon>Leptospirales</taxon>
        <taxon>Leptospiraceae</taxon>
        <taxon>Leptospira</taxon>
    </lineage>
</organism>
<keyword evidence="4" id="KW-1185">Reference proteome</keyword>
<dbReference type="AlphaFoldDB" id="A0A4R8MWD0"/>
<reference evidence="3 4" key="1">
    <citation type="submission" date="2019-03" db="EMBL/GenBank/DDBJ databases">
        <title>Genomic Encyclopedia of Archaeal and Bacterial Type Strains, Phase II (KMG-II): from individual species to whole genera.</title>
        <authorList>
            <person name="Goeker M."/>
        </authorList>
    </citation>
    <scope>NUCLEOTIDE SEQUENCE [LARGE SCALE GENOMIC DNA]</scope>
    <source>
        <strain evidence="3 4">DSM 21537</strain>
    </source>
</reference>
<dbReference type="GeneID" id="79826782"/>
<gene>
    <name evidence="3" type="ORF">CLV96_1463</name>
</gene>
<evidence type="ECO:0000313" key="4">
    <source>
        <dbReference type="Proteomes" id="UP000294684"/>
    </source>
</evidence>
<dbReference type="SUPFAM" id="SSF158855">
    <property type="entry name" value="Lipase chaperone-like"/>
    <property type="match status" value="1"/>
</dbReference>
<keyword evidence="2" id="KW-1133">Transmembrane helix</keyword>
<keyword evidence="2" id="KW-0812">Transmembrane</keyword>
<evidence type="ECO:0008006" key="5">
    <source>
        <dbReference type="Google" id="ProtNLM"/>
    </source>
</evidence>
<feature type="transmembrane region" description="Helical" evidence="2">
    <location>
        <begin position="7"/>
        <end position="25"/>
    </location>
</feature>
<feature type="region of interest" description="Disordered" evidence="1">
    <location>
        <begin position="288"/>
        <end position="308"/>
    </location>
</feature>
<evidence type="ECO:0000256" key="1">
    <source>
        <dbReference type="SAM" id="MobiDB-lite"/>
    </source>
</evidence>
<accession>A0A4R8MWD0</accession>
<dbReference type="RefSeq" id="WP_004784717.1">
    <property type="nucleotide sequence ID" value="NZ_RQGE01000030.1"/>
</dbReference>
<keyword evidence="2" id="KW-0472">Membrane</keyword>
<dbReference type="OrthoDB" id="318927at2"/>
<dbReference type="Proteomes" id="UP000294684">
    <property type="component" value="Unassembled WGS sequence"/>
</dbReference>
<evidence type="ECO:0000256" key="2">
    <source>
        <dbReference type="SAM" id="Phobius"/>
    </source>
</evidence>
<dbReference type="EMBL" id="SORO01000001">
    <property type="protein sequence ID" value="TDY72468.1"/>
    <property type="molecule type" value="Genomic_DNA"/>
</dbReference>
<protein>
    <recommendedName>
        <fullName evidence="5">Lipase modulator</fullName>
    </recommendedName>
</protein>
<evidence type="ECO:0000313" key="3">
    <source>
        <dbReference type="EMBL" id="TDY72468.1"/>
    </source>
</evidence>
<proteinExistence type="predicted"/>
<sequence length="345" mass="40353">MIKNKKILYIVLISASVLFLSLLLLRPSKDKNQKDFESILKEGKNFSTRELPQLPEDYADHKLMEYSVEEIARILQEKYGKNIDHPGAQIAMIEELMKDLPKLYPNDWVRILNQILGFAFPDKVLELMRMSENLYNYNKFREANMSKVGLMSDEARKQMMWKERYRLFGEKADQIWAMEKKMTTIGDTLKRITESPAGNLDAKLSQYSQTLKDQFGKEYPRVMENKRQQLTEGFMVAVQKDLKVLSFGERKSALREIRSAMGMDSAALSRWDALEEEREKAWQNQQKYAEKRTQLSSKKGGMTPEDEKQLDALRKQYFGEEAEIIKNEEASGYYRAKEERTYGVN</sequence>